<organism evidence="1">
    <name type="scientific">Rheinheimera sp. BAL341</name>
    <dbReference type="NCBI Taxonomy" id="1708203"/>
    <lineage>
        <taxon>Bacteria</taxon>
        <taxon>Pseudomonadati</taxon>
        <taxon>Pseudomonadota</taxon>
        <taxon>Gammaproteobacteria</taxon>
        <taxon>Chromatiales</taxon>
        <taxon>Chromatiaceae</taxon>
        <taxon>Rheinheimera</taxon>
    </lineage>
</organism>
<dbReference type="AlphaFoldDB" id="A0A486XX76"/>
<accession>A0A486XX76</accession>
<protein>
    <submittedName>
        <fullName evidence="1">Uncharacterized protein</fullName>
    </submittedName>
</protein>
<gene>
    <name evidence="1" type="ORF">BAL341_3434</name>
</gene>
<proteinExistence type="predicted"/>
<reference evidence="1" key="1">
    <citation type="submission" date="2019-04" db="EMBL/GenBank/DDBJ databases">
        <authorList>
            <person name="Brambilla D."/>
        </authorList>
    </citation>
    <scope>NUCLEOTIDE SEQUENCE</scope>
    <source>
        <strain evidence="1">BAL1</strain>
    </source>
</reference>
<evidence type="ECO:0000313" key="1">
    <source>
        <dbReference type="EMBL" id="VHO06413.1"/>
    </source>
</evidence>
<name>A0A486XX76_9GAMM</name>
<dbReference type="EMBL" id="CAAJGR010000033">
    <property type="protein sequence ID" value="VHO06413.1"/>
    <property type="molecule type" value="Genomic_DNA"/>
</dbReference>
<sequence length="53" mass="6068">MANRRLGRNRAFIGLHLQRVPGCCCSLATKQDKHKQQCPAPHQNLYLSPIKRL</sequence>